<evidence type="ECO:0000256" key="2">
    <source>
        <dbReference type="ARBA" id="ARBA00004141"/>
    </source>
</evidence>
<accession>A0A5J9UYQ6</accession>
<feature type="transmembrane region" description="Helical" evidence="13">
    <location>
        <begin position="82"/>
        <end position="101"/>
    </location>
</feature>
<dbReference type="PANTHER" id="PTHR45977:SF11">
    <property type="entry name" value="E3 UBIQUITIN PROTEIN LIGASE RIE1"/>
    <property type="match status" value="1"/>
</dbReference>
<evidence type="ECO:0000256" key="1">
    <source>
        <dbReference type="ARBA" id="ARBA00000900"/>
    </source>
</evidence>
<gene>
    <name evidence="14" type="ORF">EJB05_19948</name>
</gene>
<organism evidence="14 15">
    <name type="scientific">Eragrostis curvula</name>
    <name type="common">weeping love grass</name>
    <dbReference type="NCBI Taxonomy" id="38414"/>
    <lineage>
        <taxon>Eukaryota</taxon>
        <taxon>Viridiplantae</taxon>
        <taxon>Streptophyta</taxon>
        <taxon>Embryophyta</taxon>
        <taxon>Tracheophyta</taxon>
        <taxon>Spermatophyta</taxon>
        <taxon>Magnoliopsida</taxon>
        <taxon>Liliopsida</taxon>
        <taxon>Poales</taxon>
        <taxon>Poaceae</taxon>
        <taxon>PACMAD clade</taxon>
        <taxon>Chloridoideae</taxon>
        <taxon>Eragrostideae</taxon>
        <taxon>Eragrostidinae</taxon>
        <taxon>Eragrostis</taxon>
    </lineage>
</organism>
<protein>
    <recommendedName>
        <fullName evidence="3">RING-type E3 ubiquitin transferase</fullName>
        <ecNumber evidence="3">2.3.2.27</ecNumber>
    </recommendedName>
</protein>
<evidence type="ECO:0000256" key="12">
    <source>
        <dbReference type="SAM" id="MobiDB-lite"/>
    </source>
</evidence>
<keyword evidence="10 13" id="KW-1133">Transmembrane helix</keyword>
<feature type="transmembrane region" description="Helical" evidence="13">
    <location>
        <begin position="113"/>
        <end position="132"/>
    </location>
</feature>
<evidence type="ECO:0000313" key="14">
    <source>
        <dbReference type="EMBL" id="TVU28431.1"/>
    </source>
</evidence>
<keyword evidence="4" id="KW-0808">Transferase</keyword>
<reference evidence="14 15" key="1">
    <citation type="journal article" date="2019" name="Sci. Rep.">
        <title>A high-quality genome of Eragrostis curvula grass provides insights into Poaceae evolution and supports new strategies to enhance forage quality.</title>
        <authorList>
            <person name="Carballo J."/>
            <person name="Santos B.A.C.M."/>
            <person name="Zappacosta D."/>
            <person name="Garbus I."/>
            <person name="Selva J.P."/>
            <person name="Gallo C.A."/>
            <person name="Diaz A."/>
            <person name="Albertini E."/>
            <person name="Caccamo M."/>
            <person name="Echenique V."/>
        </authorList>
    </citation>
    <scope>NUCLEOTIDE SEQUENCE [LARGE SCALE GENOMIC DNA]</scope>
    <source>
        <strain evidence="15">cv. Victoria</strain>
        <tissue evidence="14">Leaf</tissue>
    </source>
</reference>
<keyword evidence="15" id="KW-1185">Reference proteome</keyword>
<evidence type="ECO:0000256" key="10">
    <source>
        <dbReference type="ARBA" id="ARBA00022989"/>
    </source>
</evidence>
<dbReference type="GO" id="GO:0016567">
    <property type="term" value="P:protein ubiquitination"/>
    <property type="evidence" value="ECO:0007669"/>
    <property type="project" value="TreeGrafter"/>
</dbReference>
<keyword evidence="7" id="KW-0863">Zinc-finger</keyword>
<evidence type="ECO:0000256" key="6">
    <source>
        <dbReference type="ARBA" id="ARBA00022723"/>
    </source>
</evidence>
<name>A0A5J9UYQ6_9POAL</name>
<dbReference type="GO" id="GO:0061630">
    <property type="term" value="F:ubiquitin protein ligase activity"/>
    <property type="evidence" value="ECO:0007669"/>
    <property type="project" value="UniProtKB-EC"/>
</dbReference>
<dbReference type="Gramene" id="TVU28431">
    <property type="protein sequence ID" value="TVU28431"/>
    <property type="gene ID" value="EJB05_19948"/>
</dbReference>
<dbReference type="OrthoDB" id="8062037at2759"/>
<evidence type="ECO:0000256" key="4">
    <source>
        <dbReference type="ARBA" id="ARBA00022679"/>
    </source>
</evidence>
<evidence type="ECO:0000256" key="5">
    <source>
        <dbReference type="ARBA" id="ARBA00022692"/>
    </source>
</evidence>
<dbReference type="Proteomes" id="UP000324897">
    <property type="component" value="Chromosome 1"/>
</dbReference>
<dbReference type="AlphaFoldDB" id="A0A5J9UYQ6"/>
<evidence type="ECO:0000256" key="13">
    <source>
        <dbReference type="SAM" id="Phobius"/>
    </source>
</evidence>
<keyword evidence="8" id="KW-0833">Ubl conjugation pathway</keyword>
<dbReference type="GO" id="GO:0016020">
    <property type="term" value="C:membrane"/>
    <property type="evidence" value="ECO:0007669"/>
    <property type="project" value="UniProtKB-SubCell"/>
</dbReference>
<evidence type="ECO:0000313" key="15">
    <source>
        <dbReference type="Proteomes" id="UP000324897"/>
    </source>
</evidence>
<proteinExistence type="predicted"/>
<dbReference type="PANTHER" id="PTHR45977">
    <property type="entry name" value="TARGET OF ERK KINASE MPK-1"/>
    <property type="match status" value="1"/>
</dbReference>
<dbReference type="GO" id="GO:0006511">
    <property type="term" value="P:ubiquitin-dependent protein catabolic process"/>
    <property type="evidence" value="ECO:0007669"/>
    <property type="project" value="TreeGrafter"/>
</dbReference>
<comment type="caution">
    <text evidence="14">The sequence shown here is derived from an EMBL/GenBank/DDBJ whole genome shotgun (WGS) entry which is preliminary data.</text>
</comment>
<keyword evidence="6" id="KW-0479">Metal-binding</keyword>
<feature type="transmembrane region" description="Helical" evidence="13">
    <location>
        <begin position="238"/>
        <end position="258"/>
    </location>
</feature>
<comment type="subcellular location">
    <subcellularLocation>
        <location evidence="2">Membrane</location>
        <topology evidence="2">Multi-pass membrane protein</topology>
    </subcellularLocation>
</comment>
<feature type="region of interest" description="Disordered" evidence="12">
    <location>
        <begin position="142"/>
        <end position="171"/>
    </location>
</feature>
<keyword evidence="9" id="KW-0862">Zinc</keyword>
<evidence type="ECO:0000256" key="3">
    <source>
        <dbReference type="ARBA" id="ARBA00012483"/>
    </source>
</evidence>
<feature type="compositionally biased region" description="Low complexity" evidence="12">
    <location>
        <begin position="22"/>
        <end position="32"/>
    </location>
</feature>
<dbReference type="EC" id="2.3.2.27" evidence="3"/>
<evidence type="ECO:0000256" key="8">
    <source>
        <dbReference type="ARBA" id="ARBA00022786"/>
    </source>
</evidence>
<feature type="region of interest" description="Disordered" evidence="12">
    <location>
        <begin position="1"/>
        <end position="38"/>
    </location>
</feature>
<evidence type="ECO:0000256" key="7">
    <source>
        <dbReference type="ARBA" id="ARBA00022771"/>
    </source>
</evidence>
<comment type="catalytic activity">
    <reaction evidence="1">
        <text>S-ubiquitinyl-[E2 ubiquitin-conjugating enzyme]-L-cysteine + [acceptor protein]-L-lysine = [E2 ubiquitin-conjugating enzyme]-L-cysteine + N(6)-ubiquitinyl-[acceptor protein]-L-lysine.</text>
        <dbReference type="EC" id="2.3.2.27"/>
    </reaction>
</comment>
<dbReference type="GO" id="GO:0008270">
    <property type="term" value="F:zinc ion binding"/>
    <property type="evidence" value="ECO:0007669"/>
    <property type="project" value="UniProtKB-KW"/>
</dbReference>
<keyword evidence="5 13" id="KW-0812">Transmembrane</keyword>
<feature type="transmembrane region" description="Helical" evidence="13">
    <location>
        <begin position="183"/>
        <end position="201"/>
    </location>
</feature>
<dbReference type="EMBL" id="RWGY01000011">
    <property type="protein sequence ID" value="TVU28431.1"/>
    <property type="molecule type" value="Genomic_DNA"/>
</dbReference>
<dbReference type="GO" id="GO:0000325">
    <property type="term" value="C:plant-type vacuole"/>
    <property type="evidence" value="ECO:0007669"/>
    <property type="project" value="TreeGrafter"/>
</dbReference>
<keyword evidence="11 13" id="KW-0472">Membrane</keyword>
<sequence>MEAADSSPSPEQPLLRAPLPIRASASSGGSLSPSPPAAARPSRLAALIGRAAGRRGPSMLVRETAALQLERRRADWAHSRPVVALDIAWNVAFAAAAAAVLASSAEERPIKPLRLWLVGYAVQCLVHVALVCSSTTRRSPARARGSASDIESTADAAGSGVDSSDSDLEDDEQRSSFSSRCESMNTVISFLWWIIGFYWIVSGGEVLEYGAPRLYWLAVVFLAFDVFFAVFCVVVACFIGIALCCCLPCVVAILYALAEQEGASDADISMLPRYRYSFPSENGQKGTDEGVMIPILNNSGTSTSERILLQEDAPFVPRNVVFVSHHTMMEWRYPLFLATIISTGCVLPNGYACTQPVHFASTTFSKAVKDKSEIRKNSDFFLHLTQQWP</sequence>
<evidence type="ECO:0000256" key="9">
    <source>
        <dbReference type="ARBA" id="ARBA00022833"/>
    </source>
</evidence>
<feature type="transmembrane region" description="Helical" evidence="13">
    <location>
        <begin position="213"/>
        <end position="231"/>
    </location>
</feature>
<evidence type="ECO:0000256" key="11">
    <source>
        <dbReference type="ARBA" id="ARBA00023136"/>
    </source>
</evidence>